<evidence type="ECO:0000256" key="3">
    <source>
        <dbReference type="ARBA" id="ARBA00023163"/>
    </source>
</evidence>
<gene>
    <name evidence="4" type="ORF">acsn021_35400</name>
</gene>
<evidence type="ECO:0000256" key="1">
    <source>
        <dbReference type="ARBA" id="ARBA00023015"/>
    </source>
</evidence>
<proteinExistence type="predicted"/>
<dbReference type="PROSITE" id="PS50042">
    <property type="entry name" value="CNMP_BINDING_3"/>
    <property type="match status" value="1"/>
</dbReference>
<dbReference type="Proteomes" id="UP000515561">
    <property type="component" value="Chromosome"/>
</dbReference>
<sequence length="222" mass="26065">MYYENIAAHPLFEKVSESDIPVLLKCMEAYGRYYKKDEYIILAGNTIDFVGLILEGRVFMEKVDYYGNKYFYTEIKETNTFGEVFIRPMAGNCTVNYKAATESSILFIHYDKLLKSCRKECSSHKQVIDNLINLLAGKNRMFMEKIEIISKKSLRDRILTYLALLMEKSNKTTVRSPLNRKEMAEFLCVNRSAMIRELKRLKEEEIIDYYSNSFIIKKIIVK</sequence>
<dbReference type="InterPro" id="IPR036390">
    <property type="entry name" value="WH_DNA-bd_sf"/>
</dbReference>
<dbReference type="InterPro" id="IPR018490">
    <property type="entry name" value="cNMP-bd_dom_sf"/>
</dbReference>
<organism evidence="4 5">
    <name type="scientific">Anaerocolumna cellulosilytica</name>
    <dbReference type="NCBI Taxonomy" id="433286"/>
    <lineage>
        <taxon>Bacteria</taxon>
        <taxon>Bacillati</taxon>
        <taxon>Bacillota</taxon>
        <taxon>Clostridia</taxon>
        <taxon>Lachnospirales</taxon>
        <taxon>Lachnospiraceae</taxon>
        <taxon>Anaerocolumna</taxon>
    </lineage>
</organism>
<dbReference type="InterPro" id="IPR012318">
    <property type="entry name" value="HTH_CRP"/>
</dbReference>
<dbReference type="GO" id="GO:0003677">
    <property type="term" value="F:DNA binding"/>
    <property type="evidence" value="ECO:0007669"/>
    <property type="project" value="UniProtKB-KW"/>
</dbReference>
<keyword evidence="5" id="KW-1185">Reference proteome</keyword>
<accession>A0A6S6RAW0</accession>
<dbReference type="Gene3D" id="2.60.120.10">
    <property type="entry name" value="Jelly Rolls"/>
    <property type="match status" value="1"/>
</dbReference>
<dbReference type="EMBL" id="AP023367">
    <property type="protein sequence ID" value="BCJ95971.1"/>
    <property type="molecule type" value="Genomic_DNA"/>
</dbReference>
<dbReference type="GO" id="GO:0006355">
    <property type="term" value="P:regulation of DNA-templated transcription"/>
    <property type="evidence" value="ECO:0007669"/>
    <property type="project" value="InterPro"/>
</dbReference>
<dbReference type="PROSITE" id="PS51063">
    <property type="entry name" value="HTH_CRP_2"/>
    <property type="match status" value="1"/>
</dbReference>
<dbReference type="SUPFAM" id="SSF51206">
    <property type="entry name" value="cAMP-binding domain-like"/>
    <property type="match status" value="1"/>
</dbReference>
<keyword evidence="2" id="KW-0238">DNA-binding</keyword>
<dbReference type="InterPro" id="IPR014710">
    <property type="entry name" value="RmlC-like_jellyroll"/>
</dbReference>
<dbReference type="AlphaFoldDB" id="A0A6S6RAW0"/>
<evidence type="ECO:0000256" key="2">
    <source>
        <dbReference type="ARBA" id="ARBA00023125"/>
    </source>
</evidence>
<dbReference type="Pfam" id="PF13545">
    <property type="entry name" value="HTH_Crp_2"/>
    <property type="match status" value="1"/>
</dbReference>
<dbReference type="RefSeq" id="WP_184092359.1">
    <property type="nucleotide sequence ID" value="NZ_AP023367.1"/>
</dbReference>
<dbReference type="SUPFAM" id="SSF46785">
    <property type="entry name" value="Winged helix' DNA-binding domain"/>
    <property type="match status" value="1"/>
</dbReference>
<keyword evidence="3" id="KW-0804">Transcription</keyword>
<reference evidence="4 5" key="1">
    <citation type="journal article" date="2016" name="Int. J. Syst. Evol. Microbiol.">
        <title>Descriptions of Anaerotaenia torta gen. nov., sp. nov. and Anaerocolumna cellulosilytica gen. nov., sp. nov. isolated from a methanogenic reactor of cattle waste.</title>
        <authorList>
            <person name="Uek A."/>
            <person name="Ohtaki Y."/>
            <person name="Kaku N."/>
            <person name="Ueki K."/>
        </authorList>
    </citation>
    <scope>NUCLEOTIDE SEQUENCE [LARGE SCALE GENOMIC DNA]</scope>
    <source>
        <strain evidence="4 5">SN021</strain>
    </source>
</reference>
<dbReference type="Pfam" id="PF00027">
    <property type="entry name" value="cNMP_binding"/>
    <property type="match status" value="1"/>
</dbReference>
<keyword evidence="1" id="KW-0805">Transcription regulation</keyword>
<evidence type="ECO:0000313" key="4">
    <source>
        <dbReference type="EMBL" id="BCJ95971.1"/>
    </source>
</evidence>
<dbReference type="InterPro" id="IPR000595">
    <property type="entry name" value="cNMP-bd_dom"/>
</dbReference>
<protein>
    <submittedName>
        <fullName evidence="4">Crp/Fnr family transcriptional regulator</fullName>
    </submittedName>
</protein>
<dbReference type="CDD" id="cd00038">
    <property type="entry name" value="CAP_ED"/>
    <property type="match status" value="1"/>
</dbReference>
<name>A0A6S6RAW0_9FIRM</name>
<evidence type="ECO:0000313" key="5">
    <source>
        <dbReference type="Proteomes" id="UP000515561"/>
    </source>
</evidence>
<dbReference type="KEGG" id="acel:acsn021_35400"/>